<dbReference type="Proteomes" id="UP000320762">
    <property type="component" value="Unassembled WGS sequence"/>
</dbReference>
<reference evidence="2 3" key="1">
    <citation type="journal article" date="2019" name="New Phytol.">
        <title>Comparative genomics reveals unique wood-decay strategies and fruiting body development in the Schizophyllaceae.</title>
        <authorList>
            <person name="Almasi E."/>
            <person name="Sahu N."/>
            <person name="Krizsan K."/>
            <person name="Balint B."/>
            <person name="Kovacs G.M."/>
            <person name="Kiss B."/>
            <person name="Cseklye J."/>
            <person name="Drula E."/>
            <person name="Henrissat B."/>
            <person name="Nagy I."/>
            <person name="Chovatia M."/>
            <person name="Adam C."/>
            <person name="LaButti K."/>
            <person name="Lipzen A."/>
            <person name="Riley R."/>
            <person name="Grigoriev I.V."/>
            <person name="Nagy L.G."/>
        </authorList>
    </citation>
    <scope>NUCLEOTIDE SEQUENCE [LARGE SCALE GENOMIC DNA]</scope>
    <source>
        <strain evidence="2 3">NL-1724</strain>
    </source>
</reference>
<feature type="signal peptide" evidence="1">
    <location>
        <begin position="1"/>
        <end position="20"/>
    </location>
</feature>
<proteinExistence type="predicted"/>
<organism evidence="2 3">
    <name type="scientific">Schizophyllum amplum</name>
    <dbReference type="NCBI Taxonomy" id="97359"/>
    <lineage>
        <taxon>Eukaryota</taxon>
        <taxon>Fungi</taxon>
        <taxon>Dikarya</taxon>
        <taxon>Basidiomycota</taxon>
        <taxon>Agaricomycotina</taxon>
        <taxon>Agaricomycetes</taxon>
        <taxon>Agaricomycetidae</taxon>
        <taxon>Agaricales</taxon>
        <taxon>Schizophyllaceae</taxon>
        <taxon>Schizophyllum</taxon>
    </lineage>
</organism>
<sequence length="92" mass="10189">MKNCSLSHLVPLCAAPSVFCLISAFFDSPASKHFHKESSARTLLERRTARATSEVNHLDLSSFLKRLSNYRNANAAVMHHGHETHLSLGMSP</sequence>
<evidence type="ECO:0000256" key="1">
    <source>
        <dbReference type="SAM" id="SignalP"/>
    </source>
</evidence>
<evidence type="ECO:0000313" key="3">
    <source>
        <dbReference type="Proteomes" id="UP000320762"/>
    </source>
</evidence>
<gene>
    <name evidence="2" type="ORF">BD626DRAFT_503719</name>
</gene>
<dbReference type="EMBL" id="VDMD01000020">
    <property type="protein sequence ID" value="TRM60745.1"/>
    <property type="molecule type" value="Genomic_DNA"/>
</dbReference>
<evidence type="ECO:0000313" key="2">
    <source>
        <dbReference type="EMBL" id="TRM60745.1"/>
    </source>
</evidence>
<protein>
    <submittedName>
        <fullName evidence="2">Uncharacterized protein</fullName>
    </submittedName>
</protein>
<keyword evidence="1" id="KW-0732">Signal</keyword>
<dbReference type="AlphaFoldDB" id="A0A550C7J5"/>
<accession>A0A550C7J5</accession>
<feature type="chain" id="PRO_5021951033" evidence="1">
    <location>
        <begin position="21"/>
        <end position="92"/>
    </location>
</feature>
<keyword evidence="3" id="KW-1185">Reference proteome</keyword>
<comment type="caution">
    <text evidence="2">The sequence shown here is derived from an EMBL/GenBank/DDBJ whole genome shotgun (WGS) entry which is preliminary data.</text>
</comment>
<name>A0A550C7J5_9AGAR</name>